<keyword evidence="16" id="KW-1185">Reference proteome</keyword>
<dbReference type="InterPro" id="IPR011128">
    <property type="entry name" value="G3P_DH_NAD-dep_N"/>
</dbReference>
<dbReference type="Pfam" id="PF01210">
    <property type="entry name" value="NAD_Gly3P_dh_N"/>
    <property type="match status" value="1"/>
</dbReference>
<dbReference type="RefSeq" id="WP_004796514.1">
    <property type="nucleotide sequence ID" value="NZ_AJFU01000006.1"/>
</dbReference>
<keyword evidence="6" id="KW-0594">Phospholipid biosynthesis</keyword>
<evidence type="ECO:0000313" key="16">
    <source>
        <dbReference type="Proteomes" id="UP000006229"/>
    </source>
</evidence>
<evidence type="ECO:0000256" key="3">
    <source>
        <dbReference type="ARBA" id="ARBA00023002"/>
    </source>
</evidence>
<protein>
    <recommendedName>
        <fullName evidence="12">Glycerol-3-phosphate dehydrogenase</fullName>
        <ecNumber evidence="12">1.1.1.94</ecNumber>
    </recommendedName>
</protein>
<dbReference type="PANTHER" id="PTHR11728:SF1">
    <property type="entry name" value="GLYCEROL-3-PHOSPHATE DEHYDROGENASE [NAD(+)] 2, CHLOROPLASTIC"/>
    <property type="match status" value="1"/>
</dbReference>
<feature type="domain" description="Glycerol-3-phosphate dehydrogenase NAD-dependent N-terminal" evidence="13">
    <location>
        <begin position="8"/>
        <end position="158"/>
    </location>
</feature>
<accession>I1A4Q6</accession>
<dbReference type="PANTHER" id="PTHR11728">
    <property type="entry name" value="GLYCEROL-3-PHOSPHATE DEHYDROGENASE"/>
    <property type="match status" value="1"/>
</dbReference>
<evidence type="ECO:0000256" key="11">
    <source>
        <dbReference type="RuleBase" id="RU000437"/>
    </source>
</evidence>
<sequence length="331" mass="37389">MNKIYKFGFIGTGAYGSALANILTHNNLKTIMYGINDDEINDINNGYNKKFFGEKKFDNNHLITATKDLEYVLDNSENIVLAVPSFVLSSILSKMKELRPQVKWNIINIAKGFETQTRTFFSEFIKKEMKESLNNLSTLLGPSFAIELFEKNKTIINIFGDSKKYNNKVISYFNNDYFKIYPIDDPFSAELFAALKNVLAIGCGILSEVSSSKNTFAAFLTTGVKEILMIYGKIAKKKKYKLVFDYATFGDTVLTCSNDKSRNFSYGKFIAKNGIESANKEFQGTIEGKEAAKVLVEILNIYRIKTKVFKGIISVLANKISPKEIDLYITK</sequence>
<feature type="active site" description="Proton acceptor" evidence="8">
    <location>
        <position position="196"/>
    </location>
</feature>
<dbReference type="SUPFAM" id="SSF48179">
    <property type="entry name" value="6-phosphogluconate dehydrogenase C-terminal domain-like"/>
    <property type="match status" value="1"/>
</dbReference>
<keyword evidence="7" id="KW-1208">Phospholipid metabolism</keyword>
<dbReference type="AlphaFoldDB" id="I1A4Q6"/>
<dbReference type="GO" id="GO:0046168">
    <property type="term" value="P:glycerol-3-phosphate catabolic process"/>
    <property type="evidence" value="ECO:0007669"/>
    <property type="project" value="InterPro"/>
</dbReference>
<comment type="similarity">
    <text evidence="1 11">Belongs to the NAD-dependent glycerol-3-phosphate dehydrogenase family.</text>
</comment>
<dbReference type="Proteomes" id="UP000006229">
    <property type="component" value="Unassembled WGS sequence"/>
</dbReference>
<evidence type="ECO:0000256" key="8">
    <source>
        <dbReference type="PIRSR" id="PIRSR000114-1"/>
    </source>
</evidence>
<dbReference type="InterPro" id="IPR006168">
    <property type="entry name" value="G3P_DH_NAD-dep"/>
</dbReference>
<dbReference type="SUPFAM" id="SSF51735">
    <property type="entry name" value="NAD(P)-binding Rossmann-fold domains"/>
    <property type="match status" value="1"/>
</dbReference>
<keyword evidence="4 10" id="KW-0520">NAD</keyword>
<evidence type="ECO:0000256" key="10">
    <source>
        <dbReference type="PIRSR" id="PIRSR000114-3"/>
    </source>
</evidence>
<evidence type="ECO:0000256" key="7">
    <source>
        <dbReference type="ARBA" id="ARBA00023264"/>
    </source>
</evidence>
<dbReference type="InterPro" id="IPR013328">
    <property type="entry name" value="6PGD_dom2"/>
</dbReference>
<feature type="binding site" evidence="10">
    <location>
        <position position="145"/>
    </location>
    <ligand>
        <name>NAD(+)</name>
        <dbReference type="ChEBI" id="CHEBI:57540"/>
    </ligand>
</feature>
<dbReference type="EC" id="1.1.1.94" evidence="12"/>
<dbReference type="GO" id="GO:0051287">
    <property type="term" value="F:NAD binding"/>
    <property type="evidence" value="ECO:0007669"/>
    <property type="project" value="InterPro"/>
</dbReference>
<dbReference type="Pfam" id="PF07479">
    <property type="entry name" value="NAD_Gly3P_dh_C"/>
    <property type="match status" value="1"/>
</dbReference>
<dbReference type="PIRSF" id="PIRSF000114">
    <property type="entry name" value="Glycerol-3-P_dh"/>
    <property type="match status" value="1"/>
</dbReference>
<evidence type="ECO:0000256" key="4">
    <source>
        <dbReference type="ARBA" id="ARBA00023027"/>
    </source>
</evidence>
<feature type="binding site" evidence="10">
    <location>
        <position position="262"/>
    </location>
    <ligand>
        <name>NAD(+)</name>
        <dbReference type="ChEBI" id="CHEBI:57540"/>
    </ligand>
</feature>
<evidence type="ECO:0000256" key="9">
    <source>
        <dbReference type="PIRSR" id="PIRSR000114-2"/>
    </source>
</evidence>
<evidence type="ECO:0000256" key="12">
    <source>
        <dbReference type="RuleBase" id="RU000439"/>
    </source>
</evidence>
<evidence type="ECO:0000259" key="14">
    <source>
        <dbReference type="Pfam" id="PF07479"/>
    </source>
</evidence>
<dbReference type="EMBL" id="AJFU01000006">
    <property type="protein sequence ID" value="EIE41477.1"/>
    <property type="molecule type" value="Genomic_DNA"/>
</dbReference>
<keyword evidence="2" id="KW-0444">Lipid biosynthesis</keyword>
<reference evidence="15 16" key="1">
    <citation type="journal article" date="2012" name="J. Bacteriol.">
        <title>Genome annotation of five Mycoplasma canis strains.</title>
        <authorList>
            <person name="Brown D.R."/>
            <person name="May M."/>
            <person name="Michaels D.L."/>
            <person name="Barbet A.F."/>
        </authorList>
    </citation>
    <scope>NUCLEOTIDE SEQUENCE [LARGE SCALE GENOMIC DNA]</scope>
    <source>
        <strain evidence="15 16">UFG4</strain>
    </source>
</reference>
<dbReference type="GO" id="GO:0005975">
    <property type="term" value="P:carbohydrate metabolic process"/>
    <property type="evidence" value="ECO:0007669"/>
    <property type="project" value="InterPro"/>
</dbReference>
<evidence type="ECO:0000313" key="15">
    <source>
        <dbReference type="EMBL" id="EIE41477.1"/>
    </source>
</evidence>
<dbReference type="GO" id="GO:0008654">
    <property type="term" value="P:phospholipid biosynthetic process"/>
    <property type="evidence" value="ECO:0007669"/>
    <property type="project" value="UniProtKB-KW"/>
</dbReference>
<evidence type="ECO:0000256" key="6">
    <source>
        <dbReference type="ARBA" id="ARBA00023209"/>
    </source>
</evidence>
<evidence type="ECO:0000256" key="2">
    <source>
        <dbReference type="ARBA" id="ARBA00022516"/>
    </source>
</evidence>
<dbReference type="InterPro" id="IPR036291">
    <property type="entry name" value="NAD(P)-bd_dom_sf"/>
</dbReference>
<feature type="binding site" evidence="9">
    <location>
        <begin position="262"/>
        <end position="263"/>
    </location>
    <ligand>
        <name>substrate</name>
    </ligand>
</feature>
<dbReference type="OrthoDB" id="9812273at2"/>
<dbReference type="Gene3D" id="1.10.1040.10">
    <property type="entry name" value="N-(1-d-carboxylethyl)-l-norvaline Dehydrogenase, domain 2"/>
    <property type="match status" value="1"/>
</dbReference>
<dbReference type="InterPro" id="IPR006109">
    <property type="entry name" value="G3P_DH_NAD-dep_C"/>
</dbReference>
<evidence type="ECO:0000256" key="5">
    <source>
        <dbReference type="ARBA" id="ARBA00023098"/>
    </source>
</evidence>
<feature type="domain" description="Glycerol-3-phosphate dehydrogenase NAD-dependent C-terminal" evidence="14">
    <location>
        <begin position="185"/>
        <end position="325"/>
    </location>
</feature>
<feature type="binding site" evidence="10">
    <location>
        <begin position="11"/>
        <end position="16"/>
    </location>
    <ligand>
        <name>NAD(+)</name>
        <dbReference type="ChEBI" id="CHEBI:57540"/>
    </ligand>
</feature>
<dbReference type="GO" id="GO:0005829">
    <property type="term" value="C:cytosol"/>
    <property type="evidence" value="ECO:0007669"/>
    <property type="project" value="TreeGrafter"/>
</dbReference>
<keyword evidence="3 11" id="KW-0560">Oxidoreductase</keyword>
<dbReference type="PRINTS" id="PR00077">
    <property type="entry name" value="GPDHDRGNASE"/>
</dbReference>
<organism evidence="15 16">
    <name type="scientific">Mycoplasmopsis canis UFG4</name>
    <dbReference type="NCBI Taxonomy" id="1131455"/>
    <lineage>
        <taxon>Bacteria</taxon>
        <taxon>Bacillati</taxon>
        <taxon>Mycoplasmatota</taxon>
        <taxon>Mycoplasmoidales</taxon>
        <taxon>Metamycoplasmataceae</taxon>
        <taxon>Mycoplasmopsis</taxon>
    </lineage>
</organism>
<dbReference type="Gene3D" id="3.40.50.720">
    <property type="entry name" value="NAD(P)-binding Rossmann-like Domain"/>
    <property type="match status" value="1"/>
</dbReference>
<dbReference type="GO" id="GO:0141153">
    <property type="term" value="F:glycerol-3-phosphate dehydrogenase (NADP+) activity"/>
    <property type="evidence" value="ECO:0007669"/>
    <property type="project" value="RHEA"/>
</dbReference>
<name>I1A4Q6_9BACT</name>
<comment type="caution">
    <text evidence="15">The sequence shown here is derived from an EMBL/GenBank/DDBJ whole genome shotgun (WGS) entry which is preliminary data.</text>
</comment>
<gene>
    <name evidence="15" type="ORF">MCANUFG4_03250</name>
</gene>
<comment type="catalytic activity">
    <reaction evidence="12">
        <text>sn-glycerol 3-phosphate + NADP(+) = dihydroxyacetone phosphate + NADPH + H(+)</text>
        <dbReference type="Rhea" id="RHEA:11096"/>
        <dbReference type="ChEBI" id="CHEBI:15378"/>
        <dbReference type="ChEBI" id="CHEBI:57597"/>
        <dbReference type="ChEBI" id="CHEBI:57642"/>
        <dbReference type="ChEBI" id="CHEBI:57783"/>
        <dbReference type="ChEBI" id="CHEBI:58349"/>
        <dbReference type="EC" id="1.1.1.94"/>
    </reaction>
</comment>
<evidence type="ECO:0000259" key="13">
    <source>
        <dbReference type="Pfam" id="PF01210"/>
    </source>
</evidence>
<dbReference type="InterPro" id="IPR008927">
    <property type="entry name" value="6-PGluconate_DH-like_C_sf"/>
</dbReference>
<keyword evidence="5" id="KW-0443">Lipid metabolism</keyword>
<dbReference type="PATRIC" id="fig|1131455.3.peg.652"/>
<evidence type="ECO:0000256" key="1">
    <source>
        <dbReference type="ARBA" id="ARBA00011009"/>
    </source>
</evidence>
<feature type="binding site" evidence="9">
    <location>
        <position position="111"/>
    </location>
    <ligand>
        <name>substrate</name>
    </ligand>
</feature>
<proteinExistence type="inferred from homology"/>